<dbReference type="AlphaFoldDB" id="A0A0W0RF01"/>
<name>A0A0W0RF01_LEGBO</name>
<dbReference type="Pfam" id="PF09299">
    <property type="entry name" value="Mu-transpos_C"/>
    <property type="match status" value="1"/>
</dbReference>
<dbReference type="InterPro" id="IPR015378">
    <property type="entry name" value="Transposase-like_Mu_C"/>
</dbReference>
<evidence type="ECO:0000313" key="2">
    <source>
        <dbReference type="EMBL" id="KTC69547.1"/>
    </source>
</evidence>
<reference evidence="2 3" key="1">
    <citation type="submission" date="2015-11" db="EMBL/GenBank/DDBJ databases">
        <title>Genomic analysis of 38 Legionella species identifies large and diverse effector repertoires.</title>
        <authorList>
            <person name="Burstein D."/>
            <person name="Amaro F."/>
            <person name="Zusman T."/>
            <person name="Lifshitz Z."/>
            <person name="Cohen O."/>
            <person name="Gilbert J.A."/>
            <person name="Pupko T."/>
            <person name="Shuman H.A."/>
            <person name="Segal G."/>
        </authorList>
    </citation>
    <scope>NUCLEOTIDE SEQUENCE [LARGE SCALE GENOMIC DNA]</scope>
    <source>
        <strain evidence="2 3">WIGA</strain>
    </source>
</reference>
<sequence>MTKKNAIYKFKIIQPYLDNISTLTFISEDKEIPIRSLHRWVNQYKNNGLKGLEQKRWRDKGQYRQLSDNLVNIIEGLVLQKQKRTVASIHRQILLYAQDHKLPKPSYGVVAKIIKNIPPDLICLARDGTKSYQQKFDLLYIREADRPNQIWQADHTLLDIYVHDGKGELKRPWLTIIIDDYSRAISGYYLSFNAPTAQQTALALRQAIWKKSESNWPICGVPEILYTDHGSDFTSKHIEEVCASLKIQLIFSGIGKPRGRGKVERFFGTINQQFLQDLPGYLQNGIMTQKDKCFTLEIFESKLKAFILSDYNHSVHSTTKIPPVQHWQANQFLPQLPKSQEVLDLLLLTITKPRKVHREGIKFQGLRYFSTTLAGFIGQEVLIRYDPRDMAEIYVFYQGKFLCRAISQDLDSGTTSLKEIIAARSQRKKELRDNIKKRQSLVDAILQCPGKIPGTLPKESINKPEKQKNITIKRYQYE</sequence>
<dbReference type="InterPro" id="IPR036397">
    <property type="entry name" value="RNaseH_sf"/>
</dbReference>
<dbReference type="OrthoDB" id="9774685at2"/>
<dbReference type="InterPro" id="IPR012337">
    <property type="entry name" value="RNaseH-like_sf"/>
</dbReference>
<dbReference type="Pfam" id="PF00665">
    <property type="entry name" value="rve"/>
    <property type="match status" value="1"/>
</dbReference>
<dbReference type="EMBL" id="LNXU01000045">
    <property type="protein sequence ID" value="KTC69547.1"/>
    <property type="molecule type" value="Genomic_DNA"/>
</dbReference>
<dbReference type="SUPFAM" id="SSF53098">
    <property type="entry name" value="Ribonuclease H-like"/>
    <property type="match status" value="1"/>
</dbReference>
<proteinExistence type="predicted"/>
<feature type="domain" description="Integrase catalytic" evidence="1">
    <location>
        <begin position="143"/>
        <end position="331"/>
    </location>
</feature>
<dbReference type="PROSITE" id="PS50994">
    <property type="entry name" value="INTEGRASE"/>
    <property type="match status" value="1"/>
</dbReference>
<dbReference type="PATRIC" id="fig|447.4.peg.3268"/>
<protein>
    <submittedName>
        <fullName evidence="2">Transposon Tn7 transposition protein TnsB</fullName>
    </submittedName>
</protein>
<dbReference type="SUPFAM" id="SSF50610">
    <property type="entry name" value="mu transposase, C-terminal domain"/>
    <property type="match status" value="1"/>
</dbReference>
<dbReference type="GO" id="GO:0015074">
    <property type="term" value="P:DNA integration"/>
    <property type="evidence" value="ECO:0007669"/>
    <property type="project" value="InterPro"/>
</dbReference>
<dbReference type="InterPro" id="IPR009004">
    <property type="entry name" value="Transposase_Mu_C"/>
</dbReference>
<dbReference type="STRING" id="447.Lboz_3063"/>
<dbReference type="Proteomes" id="UP000054695">
    <property type="component" value="Unassembled WGS sequence"/>
</dbReference>
<dbReference type="Gene3D" id="1.10.10.60">
    <property type="entry name" value="Homeodomain-like"/>
    <property type="match status" value="1"/>
</dbReference>
<keyword evidence="3" id="KW-1185">Reference proteome</keyword>
<organism evidence="2 3">
    <name type="scientific">Legionella bozemanae</name>
    <name type="common">Fluoribacter bozemanae</name>
    <dbReference type="NCBI Taxonomy" id="447"/>
    <lineage>
        <taxon>Bacteria</taxon>
        <taxon>Pseudomonadati</taxon>
        <taxon>Pseudomonadota</taxon>
        <taxon>Gammaproteobacteria</taxon>
        <taxon>Legionellales</taxon>
        <taxon>Legionellaceae</taxon>
        <taxon>Legionella</taxon>
    </lineage>
</organism>
<evidence type="ECO:0000313" key="3">
    <source>
        <dbReference type="Proteomes" id="UP000054695"/>
    </source>
</evidence>
<dbReference type="PANTHER" id="PTHR35004">
    <property type="entry name" value="TRANSPOSASE RV3428C-RELATED"/>
    <property type="match status" value="1"/>
</dbReference>
<dbReference type="Gene3D" id="2.30.30.130">
    <property type="entry name" value="Transposase, Mu, C-terminal"/>
    <property type="match status" value="1"/>
</dbReference>
<accession>A0A0W0RF01</accession>
<dbReference type="GO" id="GO:0003676">
    <property type="term" value="F:nucleic acid binding"/>
    <property type="evidence" value="ECO:0007669"/>
    <property type="project" value="InterPro"/>
</dbReference>
<gene>
    <name evidence="2" type="primary">tnsB</name>
    <name evidence="2" type="ORF">Lboz_3063</name>
</gene>
<dbReference type="InterPro" id="IPR001584">
    <property type="entry name" value="Integrase_cat-core"/>
</dbReference>
<dbReference type="Gene3D" id="3.30.420.10">
    <property type="entry name" value="Ribonuclease H-like superfamily/Ribonuclease H"/>
    <property type="match status" value="1"/>
</dbReference>
<evidence type="ECO:0000259" key="1">
    <source>
        <dbReference type="PROSITE" id="PS50994"/>
    </source>
</evidence>
<dbReference type="PANTHER" id="PTHR35004:SF6">
    <property type="entry name" value="TRANSPOSASE"/>
    <property type="match status" value="1"/>
</dbReference>
<dbReference type="RefSeq" id="WP_058460625.1">
    <property type="nucleotide sequence ID" value="NZ_CAAAIY010000040.1"/>
</dbReference>
<comment type="caution">
    <text evidence="2">The sequence shown here is derived from an EMBL/GenBank/DDBJ whole genome shotgun (WGS) entry which is preliminary data.</text>
</comment>